<protein>
    <recommendedName>
        <fullName evidence="6">SMP-30/Gluconolactonase/LRE-like region domain-containing protein</fullName>
    </recommendedName>
</protein>
<dbReference type="SUPFAM" id="SSF63825">
    <property type="entry name" value="YWTD domain"/>
    <property type="match status" value="1"/>
</dbReference>
<feature type="signal peptide" evidence="1">
    <location>
        <begin position="1"/>
        <end position="22"/>
    </location>
</feature>
<dbReference type="EMBL" id="PGTM01000021">
    <property type="protein sequence ID" value="PJF36964.1"/>
    <property type="molecule type" value="Genomic_DNA"/>
</dbReference>
<dbReference type="EMBL" id="PGTL01000001">
    <property type="protein sequence ID" value="PJF43384.1"/>
    <property type="molecule type" value="Genomic_DNA"/>
</dbReference>
<accession>A0A2M8Q0Q6</accession>
<dbReference type="Gene3D" id="2.130.10.10">
    <property type="entry name" value="YVTN repeat-like/Quinoprotein amine dehydrogenase"/>
    <property type="match status" value="1"/>
</dbReference>
<gene>
    <name evidence="2" type="ORF">CUN49_02695</name>
    <name evidence="3" type="ORF">CUN50_00215</name>
</gene>
<comment type="caution">
    <text evidence="3">The sequence shown here is derived from an EMBL/GenBank/DDBJ whole genome shotgun (WGS) entry which is preliminary data.</text>
</comment>
<sequence>MRPLLLVMLSLCLVGVPAAAQSAPPCQNRQDLPYQVLLCPEVMLEDFTAHGDLAAISSLAFAPDGALYFTSPARRAVYRLAPDGEGFFGEPQLIATLSESPFGIAYAADEGALYVAAEQSLFRVLDGAVQPIYRDPETLWHGELHLGADGRLYVARNTADGAALISLARNGRDMRVVATGLRQVFGFTWQGPTLVIADAAESALYTVESGALVRLAELPAESAPHGIIPYTSEAISAWRGGLLVALSGSWNATTISGYAIVWLSLAQPSVQLQVIPNYYGWDAAALALRRVSFHPLQLMSIAVDANGWLYTALAEGYIYRFRPR</sequence>
<dbReference type="Proteomes" id="UP000228947">
    <property type="component" value="Unassembled WGS sequence"/>
</dbReference>
<keyword evidence="1" id="KW-0732">Signal</keyword>
<reference evidence="4 5" key="1">
    <citation type="submission" date="2017-11" db="EMBL/GenBank/DDBJ databases">
        <title>Evolution of Phototrophy in the Chloroflexi Phylum Driven by Horizontal Gene Transfer.</title>
        <authorList>
            <person name="Ward L.M."/>
            <person name="Hemp J."/>
            <person name="Shih P.M."/>
            <person name="Mcglynn S.E."/>
            <person name="Fischer W."/>
        </authorList>
    </citation>
    <scope>NUCLEOTIDE SEQUENCE [LARGE SCALE GENOMIC DNA]</scope>
    <source>
        <strain evidence="3">CP1_1M</strain>
        <strain evidence="2">JP3_13</strain>
    </source>
</reference>
<feature type="chain" id="PRO_5014562343" description="SMP-30/Gluconolactonase/LRE-like region domain-containing protein" evidence="1">
    <location>
        <begin position="23"/>
        <end position="324"/>
    </location>
</feature>
<accession>A0A2M8PHD9</accession>
<dbReference type="InterPro" id="IPR015943">
    <property type="entry name" value="WD40/YVTN_repeat-like_dom_sf"/>
</dbReference>
<evidence type="ECO:0000313" key="2">
    <source>
        <dbReference type="EMBL" id="PJF36964.1"/>
    </source>
</evidence>
<evidence type="ECO:0000256" key="1">
    <source>
        <dbReference type="SAM" id="SignalP"/>
    </source>
</evidence>
<dbReference type="Pfam" id="PF20067">
    <property type="entry name" value="SSL_N"/>
    <property type="match status" value="1"/>
</dbReference>
<evidence type="ECO:0008006" key="6">
    <source>
        <dbReference type="Google" id="ProtNLM"/>
    </source>
</evidence>
<evidence type="ECO:0000313" key="4">
    <source>
        <dbReference type="Proteomes" id="UP000228947"/>
    </source>
</evidence>
<dbReference type="AlphaFoldDB" id="A0A2M8Q0Q6"/>
<evidence type="ECO:0000313" key="3">
    <source>
        <dbReference type="EMBL" id="PJF43384.1"/>
    </source>
</evidence>
<name>A0A2M8Q0Q6_9CHLR</name>
<dbReference type="Proteomes" id="UP000229681">
    <property type="component" value="Unassembled WGS sequence"/>
</dbReference>
<evidence type="ECO:0000313" key="5">
    <source>
        <dbReference type="Proteomes" id="UP000229681"/>
    </source>
</evidence>
<proteinExistence type="predicted"/>
<organism evidence="3 4">
    <name type="scientific">Candidatus Thermofonsia Clade 1 bacterium</name>
    <dbReference type="NCBI Taxonomy" id="2364210"/>
    <lineage>
        <taxon>Bacteria</taxon>
        <taxon>Bacillati</taxon>
        <taxon>Chloroflexota</taxon>
        <taxon>Candidatus Thermofontia</taxon>
        <taxon>Candidatus Thermofonsia Clade 1</taxon>
    </lineage>
</organism>